<evidence type="ECO:0000256" key="4">
    <source>
        <dbReference type="ARBA" id="ARBA00022747"/>
    </source>
</evidence>
<keyword evidence="1 6" id="KW-0489">Methyltransferase</keyword>
<feature type="domain" description="HTH cro/C1-type" evidence="9">
    <location>
        <begin position="3"/>
        <end position="38"/>
    </location>
</feature>
<dbReference type="EMBL" id="BBIO01000025">
    <property type="protein sequence ID" value="GAK46716.1"/>
    <property type="molecule type" value="Genomic_DNA"/>
</dbReference>
<dbReference type="NCBIfam" id="TIGR00675">
    <property type="entry name" value="dcm"/>
    <property type="match status" value="1"/>
</dbReference>
<dbReference type="GO" id="GO:0003886">
    <property type="term" value="F:DNA (cytosine-5-)-methyltransferase activity"/>
    <property type="evidence" value="ECO:0007669"/>
    <property type="project" value="UniProtKB-EC"/>
</dbReference>
<dbReference type="AlphaFoldDB" id="A0A081BF98"/>
<dbReference type="PRINTS" id="PR00105">
    <property type="entry name" value="C5METTRFRASE"/>
</dbReference>
<dbReference type="RefSeq" id="WP_045449612.1">
    <property type="nucleotide sequence ID" value="NZ_BBIO01000025.1"/>
</dbReference>
<dbReference type="InterPro" id="IPR050750">
    <property type="entry name" value="C5-MTase"/>
</dbReference>
<dbReference type="GO" id="GO:0009307">
    <property type="term" value="P:DNA restriction-modification system"/>
    <property type="evidence" value="ECO:0007669"/>
    <property type="project" value="UniProtKB-KW"/>
</dbReference>
<dbReference type="EC" id="2.1.1.37" evidence="8"/>
<dbReference type="STRING" id="1333998.M2A_3215"/>
<comment type="catalytic activity">
    <reaction evidence="5 8">
        <text>a 2'-deoxycytidine in DNA + S-adenosyl-L-methionine = a 5-methyl-2'-deoxycytidine in DNA + S-adenosyl-L-homocysteine + H(+)</text>
        <dbReference type="Rhea" id="RHEA:13681"/>
        <dbReference type="Rhea" id="RHEA-COMP:11369"/>
        <dbReference type="Rhea" id="RHEA-COMP:11370"/>
        <dbReference type="ChEBI" id="CHEBI:15378"/>
        <dbReference type="ChEBI" id="CHEBI:57856"/>
        <dbReference type="ChEBI" id="CHEBI:59789"/>
        <dbReference type="ChEBI" id="CHEBI:85452"/>
        <dbReference type="ChEBI" id="CHEBI:85454"/>
        <dbReference type="EC" id="2.1.1.37"/>
    </reaction>
</comment>
<evidence type="ECO:0000313" key="10">
    <source>
        <dbReference type="EMBL" id="GAK46716.1"/>
    </source>
</evidence>
<dbReference type="PROSITE" id="PS00094">
    <property type="entry name" value="C5_MTASE_1"/>
    <property type="match status" value="1"/>
</dbReference>
<proteinExistence type="inferred from homology"/>
<dbReference type="Pfam" id="PF01381">
    <property type="entry name" value="HTH_3"/>
    <property type="match status" value="1"/>
</dbReference>
<dbReference type="InterPro" id="IPR029063">
    <property type="entry name" value="SAM-dependent_MTases_sf"/>
</dbReference>
<dbReference type="SUPFAM" id="SSF53335">
    <property type="entry name" value="S-adenosyl-L-methionine-dependent methyltransferases"/>
    <property type="match status" value="1"/>
</dbReference>
<dbReference type="PROSITE" id="PS50943">
    <property type="entry name" value="HTH_CROC1"/>
    <property type="match status" value="1"/>
</dbReference>
<dbReference type="InterPro" id="IPR001387">
    <property type="entry name" value="Cro/C1-type_HTH"/>
</dbReference>
<dbReference type="Gene3D" id="3.40.50.150">
    <property type="entry name" value="Vaccinia Virus protein VP39"/>
    <property type="match status" value="1"/>
</dbReference>
<evidence type="ECO:0000256" key="5">
    <source>
        <dbReference type="ARBA" id="ARBA00047422"/>
    </source>
</evidence>
<keyword evidence="3 6" id="KW-0949">S-adenosyl-L-methionine</keyword>
<dbReference type="SUPFAM" id="SSF47413">
    <property type="entry name" value="lambda repressor-like DNA-binding domains"/>
    <property type="match status" value="1"/>
</dbReference>
<comment type="caution">
    <text evidence="10">The sequence shown here is derived from an EMBL/GenBank/DDBJ whole genome shotgun (WGS) entry which is preliminary data.</text>
</comment>
<evidence type="ECO:0000256" key="7">
    <source>
        <dbReference type="RuleBase" id="RU000416"/>
    </source>
</evidence>
<dbReference type="GO" id="GO:0003677">
    <property type="term" value="F:DNA binding"/>
    <property type="evidence" value="ECO:0007669"/>
    <property type="project" value="InterPro"/>
</dbReference>
<keyword evidence="11" id="KW-1185">Reference proteome</keyword>
<protein>
    <recommendedName>
        <fullName evidence="8">Cytosine-specific methyltransferase</fullName>
        <ecNumber evidence="8">2.1.1.37</ecNumber>
    </recommendedName>
</protein>
<evidence type="ECO:0000313" key="11">
    <source>
        <dbReference type="Proteomes" id="UP000028702"/>
    </source>
</evidence>
<evidence type="ECO:0000259" key="9">
    <source>
        <dbReference type="PROSITE" id="PS50943"/>
    </source>
</evidence>
<dbReference type="Gene3D" id="3.90.120.30">
    <property type="match status" value="1"/>
</dbReference>
<dbReference type="InterPro" id="IPR010982">
    <property type="entry name" value="Lambda_DNA-bd_dom_sf"/>
</dbReference>
<dbReference type="Gene3D" id="1.10.260.40">
    <property type="entry name" value="lambda repressor-like DNA-binding domains"/>
    <property type="match status" value="1"/>
</dbReference>
<reference evidence="10 11" key="1">
    <citation type="submission" date="2014-07" db="EMBL/GenBank/DDBJ databases">
        <title>Tepidicaulis marinum gen. nov., sp. nov., a novel marine bacterium denitrifying nitrate to nitrous oxide strictly under microaerobic conditions.</title>
        <authorList>
            <person name="Takeuchi M."/>
            <person name="Yamagishi T."/>
            <person name="Kamagata Y."/>
            <person name="Oshima K."/>
            <person name="Hattori M."/>
            <person name="Katayama T."/>
            <person name="Hanada S."/>
            <person name="Tamaki H."/>
            <person name="Marumo K."/>
            <person name="Maeda H."/>
            <person name="Nedachi M."/>
            <person name="Iwasaki W."/>
            <person name="Suwa Y."/>
            <person name="Sakata S."/>
        </authorList>
    </citation>
    <scope>NUCLEOTIDE SEQUENCE [LARGE SCALE GENOMIC DNA]</scope>
    <source>
        <strain evidence="10 11">MA2</strain>
    </source>
</reference>
<evidence type="ECO:0000256" key="8">
    <source>
        <dbReference type="RuleBase" id="RU000417"/>
    </source>
</evidence>
<evidence type="ECO:0000256" key="6">
    <source>
        <dbReference type="PROSITE-ProRule" id="PRU01016"/>
    </source>
</evidence>
<dbReference type="PANTHER" id="PTHR46098">
    <property type="entry name" value="TRNA (CYTOSINE(38)-C(5))-METHYLTRANSFERASE"/>
    <property type="match status" value="1"/>
</dbReference>
<evidence type="ECO:0000256" key="3">
    <source>
        <dbReference type="ARBA" id="ARBA00022691"/>
    </source>
</evidence>
<gene>
    <name evidence="10" type="ORF">M2A_3215</name>
</gene>
<dbReference type="Pfam" id="PF00145">
    <property type="entry name" value="DNA_methylase"/>
    <property type="match status" value="1"/>
</dbReference>
<evidence type="ECO:0000256" key="2">
    <source>
        <dbReference type="ARBA" id="ARBA00022679"/>
    </source>
</evidence>
<dbReference type="PROSITE" id="PS51679">
    <property type="entry name" value="SAM_MT_C5"/>
    <property type="match status" value="1"/>
</dbReference>
<sequence>MEFRILREKNGLTIEETAEFLGVTPKTVHRIENGETAPRKAYVAMLERRLADRMAESVPDTHEFTFIDLFAGIGGMRRGFEDAGGKCVFTCEWDKYAQTTYRANFPDEHEIAGDITALEMDEIPAHDVLLAGFPCQPFSLAGVSKFNSLGRQHGFMDKTQGTLFFEVLKVLKHHRPAAFLLENVKNLKSHNRGDTFRTICGALEDDLGYRISYRIIDAKGYLPQHRERIFIAGFREDTEFDFDSFDFADPSKGPKLDSILHSPDEEMEDPYTLLPAVRRSNAVSMVSPKYTLSDKLWGYLKAYAEKHKAKGNGFGFGLCGPNDTARTLSARYYKDGSEILIRRAKGNPRRLTPRECARLMGFDDENHRMIIPVSDTRAYKQFGNSVAVPVVREVARCMKPHILQTLHSNEHSETARKLGKLRPAAD</sequence>
<dbReference type="Proteomes" id="UP000028702">
    <property type="component" value="Unassembled WGS sequence"/>
</dbReference>
<keyword evidence="2 6" id="KW-0808">Transferase</keyword>
<organism evidence="10 11">
    <name type="scientific">Tepidicaulis marinus</name>
    <dbReference type="NCBI Taxonomy" id="1333998"/>
    <lineage>
        <taxon>Bacteria</taxon>
        <taxon>Pseudomonadati</taxon>
        <taxon>Pseudomonadota</taxon>
        <taxon>Alphaproteobacteria</taxon>
        <taxon>Hyphomicrobiales</taxon>
        <taxon>Parvibaculaceae</taxon>
        <taxon>Tepidicaulis</taxon>
    </lineage>
</organism>
<accession>A0A081BF98</accession>
<dbReference type="InterPro" id="IPR031303">
    <property type="entry name" value="C5_meth_CS"/>
</dbReference>
<keyword evidence="4" id="KW-0680">Restriction system</keyword>
<dbReference type="PANTHER" id="PTHR46098:SF1">
    <property type="entry name" value="TRNA (CYTOSINE(38)-C(5))-METHYLTRANSFERASE"/>
    <property type="match status" value="1"/>
</dbReference>
<evidence type="ECO:0000256" key="1">
    <source>
        <dbReference type="ARBA" id="ARBA00022603"/>
    </source>
</evidence>
<name>A0A081BF98_9HYPH</name>
<feature type="active site" evidence="6">
    <location>
        <position position="135"/>
    </location>
</feature>
<dbReference type="eggNOG" id="COG0270">
    <property type="taxonomic scope" value="Bacteria"/>
</dbReference>
<dbReference type="PROSITE" id="PS00095">
    <property type="entry name" value="C5_MTASE_2"/>
    <property type="match status" value="1"/>
</dbReference>
<dbReference type="CDD" id="cd00315">
    <property type="entry name" value="Cyt_C5_DNA_methylase"/>
    <property type="match status" value="1"/>
</dbReference>
<dbReference type="GO" id="GO:0032259">
    <property type="term" value="P:methylation"/>
    <property type="evidence" value="ECO:0007669"/>
    <property type="project" value="UniProtKB-KW"/>
</dbReference>
<dbReference type="CDD" id="cd00093">
    <property type="entry name" value="HTH_XRE"/>
    <property type="match status" value="1"/>
</dbReference>
<comment type="similarity">
    <text evidence="6 7">Belongs to the class I-like SAM-binding methyltransferase superfamily. C5-methyltransferase family.</text>
</comment>
<dbReference type="SMART" id="SM00530">
    <property type="entry name" value="HTH_XRE"/>
    <property type="match status" value="1"/>
</dbReference>
<dbReference type="InterPro" id="IPR018117">
    <property type="entry name" value="C5_DNA_meth_AS"/>
</dbReference>
<dbReference type="InterPro" id="IPR001525">
    <property type="entry name" value="C5_MeTfrase"/>
</dbReference>